<gene>
    <name evidence="2" type="ORF">PVAP13_3KG267776</name>
</gene>
<dbReference type="EMBL" id="CM029041">
    <property type="protein sequence ID" value="KAG2628033.1"/>
    <property type="molecule type" value="Genomic_DNA"/>
</dbReference>
<proteinExistence type="predicted"/>
<evidence type="ECO:0000313" key="2">
    <source>
        <dbReference type="EMBL" id="KAG2628033.1"/>
    </source>
</evidence>
<protein>
    <submittedName>
        <fullName evidence="2">Uncharacterized protein</fullName>
    </submittedName>
</protein>
<dbReference type="AlphaFoldDB" id="A0A8T0V575"/>
<sequence length="223" mass="24976">MIKKFGKESYKQIKKLVEKLEKKKEILREKEDLLVLEKERNLSLEKSLAEEKNKVEKLTTDLSLANDSNVRMSKDHTLANDSLASLKNAHSEIQESHSRLEDINKDLEVSYSTLWKSTKSSSKAKLDSNASISKGCSKCYDHDINACVTNLSKLEEAIKSKDDQIHKLNMLLGKSNLKLKGDFKSHSAYDTARQFPSIGDGLGLTRGNKVNGTKIVKGQAIPL</sequence>
<organism evidence="2 3">
    <name type="scientific">Panicum virgatum</name>
    <name type="common">Blackwell switchgrass</name>
    <dbReference type="NCBI Taxonomy" id="38727"/>
    <lineage>
        <taxon>Eukaryota</taxon>
        <taxon>Viridiplantae</taxon>
        <taxon>Streptophyta</taxon>
        <taxon>Embryophyta</taxon>
        <taxon>Tracheophyta</taxon>
        <taxon>Spermatophyta</taxon>
        <taxon>Magnoliopsida</taxon>
        <taxon>Liliopsida</taxon>
        <taxon>Poales</taxon>
        <taxon>Poaceae</taxon>
        <taxon>PACMAD clade</taxon>
        <taxon>Panicoideae</taxon>
        <taxon>Panicodae</taxon>
        <taxon>Paniceae</taxon>
        <taxon>Panicinae</taxon>
        <taxon>Panicum</taxon>
        <taxon>Panicum sect. Hiantes</taxon>
    </lineage>
</organism>
<evidence type="ECO:0000313" key="3">
    <source>
        <dbReference type="Proteomes" id="UP000823388"/>
    </source>
</evidence>
<keyword evidence="3" id="KW-1185">Reference proteome</keyword>
<accession>A0A8T0V575</accession>
<feature type="coiled-coil region" evidence="1">
    <location>
        <begin position="10"/>
        <end position="106"/>
    </location>
</feature>
<dbReference type="Proteomes" id="UP000823388">
    <property type="component" value="Chromosome 3K"/>
</dbReference>
<reference evidence="2" key="1">
    <citation type="submission" date="2020-05" db="EMBL/GenBank/DDBJ databases">
        <title>WGS assembly of Panicum virgatum.</title>
        <authorList>
            <person name="Lovell J.T."/>
            <person name="Jenkins J."/>
            <person name="Shu S."/>
            <person name="Juenger T.E."/>
            <person name="Schmutz J."/>
        </authorList>
    </citation>
    <scope>NUCLEOTIDE SEQUENCE</scope>
    <source>
        <strain evidence="2">AP13</strain>
    </source>
</reference>
<evidence type="ECO:0000256" key="1">
    <source>
        <dbReference type="SAM" id="Coils"/>
    </source>
</evidence>
<comment type="caution">
    <text evidence="2">The sequence shown here is derived from an EMBL/GenBank/DDBJ whole genome shotgun (WGS) entry which is preliminary data.</text>
</comment>
<keyword evidence="1" id="KW-0175">Coiled coil</keyword>
<name>A0A8T0V575_PANVG</name>